<sequence>MIMDMELDLSEDSKDLDAIAVGRKTVSGVSVSSGLWKFHILSLMSSKVCLSDPCADLDYTRCSFCTNVQYVFQSLILLGDLLNRVAENDLFDWSGRSKLIDYISNFILVRPHIGQVIVVTEITCLKHSDAHDLSSNFGAKFVVPSKEKVVTAEEVLAAVPQHRPTMETIIITLVHLAMFSEKIKLEDVVTFLSNFSISTFFPFVIFALRGILNILSEQ</sequence>
<keyword evidence="2" id="KW-1185">Reference proteome</keyword>
<protein>
    <submittedName>
        <fullName evidence="1">Uncharacterized protein</fullName>
    </submittedName>
</protein>
<evidence type="ECO:0000313" key="1">
    <source>
        <dbReference type="EMBL" id="KAI8568208.1"/>
    </source>
</evidence>
<evidence type="ECO:0000313" key="2">
    <source>
        <dbReference type="Proteomes" id="UP001062846"/>
    </source>
</evidence>
<dbReference type="EMBL" id="CM046389">
    <property type="protein sequence ID" value="KAI8568208.1"/>
    <property type="molecule type" value="Genomic_DNA"/>
</dbReference>
<organism evidence="1 2">
    <name type="scientific">Rhododendron molle</name>
    <name type="common">Chinese azalea</name>
    <name type="synonym">Azalea mollis</name>
    <dbReference type="NCBI Taxonomy" id="49168"/>
    <lineage>
        <taxon>Eukaryota</taxon>
        <taxon>Viridiplantae</taxon>
        <taxon>Streptophyta</taxon>
        <taxon>Embryophyta</taxon>
        <taxon>Tracheophyta</taxon>
        <taxon>Spermatophyta</taxon>
        <taxon>Magnoliopsida</taxon>
        <taxon>eudicotyledons</taxon>
        <taxon>Gunneridae</taxon>
        <taxon>Pentapetalae</taxon>
        <taxon>asterids</taxon>
        <taxon>Ericales</taxon>
        <taxon>Ericaceae</taxon>
        <taxon>Ericoideae</taxon>
        <taxon>Rhodoreae</taxon>
        <taxon>Rhododendron</taxon>
    </lineage>
</organism>
<accession>A0ACC0PUI4</accession>
<reference evidence="1" key="1">
    <citation type="submission" date="2022-02" db="EMBL/GenBank/DDBJ databases">
        <title>Plant Genome Project.</title>
        <authorList>
            <person name="Zhang R.-G."/>
        </authorList>
    </citation>
    <scope>NUCLEOTIDE SEQUENCE</scope>
    <source>
        <strain evidence="1">AT1</strain>
    </source>
</reference>
<comment type="caution">
    <text evidence="1">The sequence shown here is derived from an EMBL/GenBank/DDBJ whole genome shotgun (WGS) entry which is preliminary data.</text>
</comment>
<proteinExistence type="predicted"/>
<gene>
    <name evidence="1" type="ORF">RHMOL_Rhmol02G0180000</name>
</gene>
<name>A0ACC0PUI4_RHOML</name>
<dbReference type="Proteomes" id="UP001062846">
    <property type="component" value="Chromosome 2"/>
</dbReference>